<evidence type="ECO:0000313" key="2">
    <source>
        <dbReference type="Proteomes" id="UP001198701"/>
    </source>
</evidence>
<gene>
    <name evidence="1" type="ORF">LMJ30_06160</name>
</gene>
<sequence>MAGMLNVKVMWPTGASAIGRFDEILVRQVADIENLSEAIGKIFLPSCQVPDAWRYYLDVTAGTITSPLRLAPQRDLVHSCYQDTFAWRAAGKQPVLLLLESPHVDEFFYDTACVFRPKGPAQRSNYGGTGYGLRTYGSQVLSQLSLPTGSYPLIVVNPVPYHTSLRWLVTDVTKSTGRRKPKVREINPVVRDHVWSVLWQLAFMQTDFLSRCRNYAPVAVVNACTQLLQPQVTQFLRHHPVCSALYECSSHPSHWTRAFGKNGRGVQLTRV</sequence>
<name>A0ABS8IS51_9BURK</name>
<proteinExistence type="predicted"/>
<reference evidence="1 2" key="1">
    <citation type="submission" date="2021-11" db="EMBL/GenBank/DDBJ databases">
        <authorList>
            <person name="Huq M.A."/>
        </authorList>
    </citation>
    <scope>NUCLEOTIDE SEQUENCE [LARGE SCALE GENOMIC DNA]</scope>
    <source>
        <strain evidence="1 2">MAHUQ-52</strain>
    </source>
</reference>
<organism evidence="1 2">
    <name type="scientific">Massilia agrisoli</name>
    <dbReference type="NCBI Taxonomy" id="2892444"/>
    <lineage>
        <taxon>Bacteria</taxon>
        <taxon>Pseudomonadati</taxon>
        <taxon>Pseudomonadota</taxon>
        <taxon>Betaproteobacteria</taxon>
        <taxon>Burkholderiales</taxon>
        <taxon>Oxalobacteraceae</taxon>
        <taxon>Telluria group</taxon>
        <taxon>Massilia</taxon>
    </lineage>
</organism>
<evidence type="ECO:0008006" key="3">
    <source>
        <dbReference type="Google" id="ProtNLM"/>
    </source>
</evidence>
<protein>
    <recommendedName>
        <fullName evidence="3">Transposase</fullName>
    </recommendedName>
</protein>
<keyword evidence="2" id="KW-1185">Reference proteome</keyword>
<dbReference type="EMBL" id="JAJHPV010000009">
    <property type="protein sequence ID" value="MCC6070543.1"/>
    <property type="molecule type" value="Genomic_DNA"/>
</dbReference>
<dbReference type="Proteomes" id="UP001198701">
    <property type="component" value="Unassembled WGS sequence"/>
</dbReference>
<dbReference type="RefSeq" id="WP_229431460.1">
    <property type="nucleotide sequence ID" value="NZ_JAJHPV010000009.1"/>
</dbReference>
<evidence type="ECO:0000313" key="1">
    <source>
        <dbReference type="EMBL" id="MCC6070543.1"/>
    </source>
</evidence>
<accession>A0ABS8IS51</accession>
<comment type="caution">
    <text evidence="1">The sequence shown here is derived from an EMBL/GenBank/DDBJ whole genome shotgun (WGS) entry which is preliminary data.</text>
</comment>